<reference evidence="7" key="1">
    <citation type="submission" date="2020-02" db="EMBL/GenBank/DDBJ databases">
        <authorList>
            <person name="Meier V. D."/>
        </authorList>
    </citation>
    <scope>NUCLEOTIDE SEQUENCE</scope>
    <source>
        <strain evidence="7">AVDCRST_MAG88</strain>
    </source>
</reference>
<dbReference type="EMBL" id="CADCWM010000169">
    <property type="protein sequence ID" value="CAA9547391.1"/>
    <property type="molecule type" value="Genomic_DNA"/>
</dbReference>
<evidence type="ECO:0000313" key="7">
    <source>
        <dbReference type="EMBL" id="CAA9547391.1"/>
    </source>
</evidence>
<evidence type="ECO:0000256" key="1">
    <source>
        <dbReference type="ARBA" id="ARBA00008560"/>
    </source>
</evidence>
<evidence type="ECO:0000256" key="3">
    <source>
        <dbReference type="ARBA" id="ARBA00023274"/>
    </source>
</evidence>
<feature type="region of interest" description="Disordered" evidence="6">
    <location>
        <begin position="1"/>
        <end position="20"/>
    </location>
</feature>
<comment type="similarity">
    <text evidence="1 5">Belongs to the bacterial ribosomal protein bL32 family.</text>
</comment>
<evidence type="ECO:0000256" key="2">
    <source>
        <dbReference type="ARBA" id="ARBA00022980"/>
    </source>
</evidence>
<dbReference type="PANTHER" id="PTHR35534:SF1">
    <property type="entry name" value="LARGE RIBOSOMAL SUBUNIT PROTEIN BL32"/>
    <property type="match status" value="1"/>
</dbReference>
<dbReference type="HAMAP" id="MF_00340">
    <property type="entry name" value="Ribosomal_bL32"/>
    <property type="match status" value="1"/>
</dbReference>
<accession>A0A6J4UHE2</accession>
<keyword evidence="3 5" id="KW-0687">Ribonucleoprotein</keyword>
<proteinExistence type="inferred from homology"/>
<organism evidence="7">
    <name type="scientific">uncultured Thermomicrobiales bacterium</name>
    <dbReference type="NCBI Taxonomy" id="1645740"/>
    <lineage>
        <taxon>Bacteria</taxon>
        <taxon>Pseudomonadati</taxon>
        <taxon>Thermomicrobiota</taxon>
        <taxon>Thermomicrobia</taxon>
        <taxon>Thermomicrobiales</taxon>
        <taxon>environmental samples</taxon>
    </lineage>
</organism>
<evidence type="ECO:0000256" key="5">
    <source>
        <dbReference type="HAMAP-Rule" id="MF_00340"/>
    </source>
</evidence>
<dbReference type="GO" id="GO:0003735">
    <property type="term" value="F:structural constituent of ribosome"/>
    <property type="evidence" value="ECO:0007669"/>
    <property type="project" value="InterPro"/>
</dbReference>
<dbReference type="NCBIfam" id="TIGR01031">
    <property type="entry name" value="rpmF_bact"/>
    <property type="match status" value="1"/>
</dbReference>
<dbReference type="SUPFAM" id="SSF57829">
    <property type="entry name" value="Zn-binding ribosomal proteins"/>
    <property type="match status" value="1"/>
</dbReference>
<gene>
    <name evidence="5" type="primary">rpmF</name>
    <name evidence="7" type="ORF">AVDCRST_MAG88-517</name>
</gene>
<evidence type="ECO:0000256" key="4">
    <source>
        <dbReference type="ARBA" id="ARBA00035178"/>
    </source>
</evidence>
<keyword evidence="2 5" id="KW-0689">Ribosomal protein</keyword>
<dbReference type="InterPro" id="IPR011332">
    <property type="entry name" value="Ribosomal_zn-bd"/>
</dbReference>
<dbReference type="InterPro" id="IPR044957">
    <property type="entry name" value="Ribosomal_bL32_bact"/>
</dbReference>
<dbReference type="PANTHER" id="PTHR35534">
    <property type="entry name" value="50S RIBOSOMAL PROTEIN L32"/>
    <property type="match status" value="1"/>
</dbReference>
<protein>
    <recommendedName>
        <fullName evidence="4 5">Large ribosomal subunit protein bL32</fullName>
    </recommendedName>
</protein>
<name>A0A6J4UHE2_9BACT</name>
<sequence>MGAVPKQRVTQAKQGMRRMAHRVKTPQLMTCPRCRELKVTHEVCPSCGTYNGHQVLEIEDKSQRRGRQ</sequence>
<dbReference type="AlphaFoldDB" id="A0A6J4UHE2"/>
<dbReference type="GO" id="GO:0006412">
    <property type="term" value="P:translation"/>
    <property type="evidence" value="ECO:0007669"/>
    <property type="project" value="UniProtKB-UniRule"/>
</dbReference>
<dbReference type="Pfam" id="PF01783">
    <property type="entry name" value="Ribosomal_L32p"/>
    <property type="match status" value="1"/>
</dbReference>
<evidence type="ECO:0000256" key="6">
    <source>
        <dbReference type="SAM" id="MobiDB-lite"/>
    </source>
</evidence>
<dbReference type="GO" id="GO:0015934">
    <property type="term" value="C:large ribosomal subunit"/>
    <property type="evidence" value="ECO:0007669"/>
    <property type="project" value="InterPro"/>
</dbReference>
<dbReference type="InterPro" id="IPR002677">
    <property type="entry name" value="Ribosomal_bL32"/>
</dbReference>